<sequence>MASKHREPRPPVVSTEETRLRPLEEEAPPADEEESWEAPEDSTRLVLNTSPPQPTWEEPEPEEETSPEPRLRGPAAPPPNDDATRPIRRNTGARRALEAAKAEPPAPATAPYTLPPLEIPDTPAPKPAARPAARPTDGSLHAPIPTVTQPDYRLEAPLEPASVITAASAGDPHQTGEKLRTAFANKAAVIADLVRAAFARKSYGTAAYRLRIDEPDGPSTAGGLLARQPISLVSTQEWAPAIPCGWVDVSKKEAQLRNHAAVLKRHRSRYGRGLDLTEEEYERFFTELVDTLFYGGIKVLVLIPDEQETPPAQAQPRQAPSRSRLSTLLWIALAFALGVGAGLNAGRVFPALAPSQAGTR</sequence>
<dbReference type="EMBL" id="FOAP01000001">
    <property type="protein sequence ID" value="SEK34959.1"/>
    <property type="molecule type" value="Genomic_DNA"/>
</dbReference>
<proteinExistence type="predicted"/>
<keyword evidence="2" id="KW-0472">Membrane</keyword>
<organism evidence="3 4">
    <name type="scientific">Stigmatella aurantiaca</name>
    <dbReference type="NCBI Taxonomy" id="41"/>
    <lineage>
        <taxon>Bacteria</taxon>
        <taxon>Pseudomonadati</taxon>
        <taxon>Myxococcota</taxon>
        <taxon>Myxococcia</taxon>
        <taxon>Myxococcales</taxon>
        <taxon>Cystobacterineae</taxon>
        <taxon>Archangiaceae</taxon>
        <taxon>Stigmatella</taxon>
    </lineage>
</organism>
<feature type="region of interest" description="Disordered" evidence="1">
    <location>
        <begin position="1"/>
        <end position="146"/>
    </location>
</feature>
<reference evidence="4" key="1">
    <citation type="submission" date="2016-10" db="EMBL/GenBank/DDBJ databases">
        <authorList>
            <person name="Varghese N."/>
            <person name="Submissions S."/>
        </authorList>
    </citation>
    <scope>NUCLEOTIDE SEQUENCE [LARGE SCALE GENOMIC DNA]</scope>
    <source>
        <strain evidence="4">DSM 17044</strain>
    </source>
</reference>
<evidence type="ECO:0000313" key="3">
    <source>
        <dbReference type="EMBL" id="SEK34959.1"/>
    </source>
</evidence>
<dbReference type="AlphaFoldDB" id="A0A1H7G9Z1"/>
<keyword evidence="2" id="KW-1133">Transmembrane helix</keyword>
<feature type="compositionally biased region" description="Acidic residues" evidence="1">
    <location>
        <begin position="57"/>
        <end position="66"/>
    </location>
</feature>
<dbReference type="RefSeq" id="WP_075004625.1">
    <property type="nucleotide sequence ID" value="NZ_FOAP01000001.1"/>
</dbReference>
<feature type="compositionally biased region" description="Acidic residues" evidence="1">
    <location>
        <begin position="25"/>
        <end position="40"/>
    </location>
</feature>
<evidence type="ECO:0000256" key="1">
    <source>
        <dbReference type="SAM" id="MobiDB-lite"/>
    </source>
</evidence>
<evidence type="ECO:0000256" key="2">
    <source>
        <dbReference type="SAM" id="Phobius"/>
    </source>
</evidence>
<name>A0A1H7G9Z1_STIAU</name>
<protein>
    <submittedName>
        <fullName evidence="3">Uncharacterized protein</fullName>
    </submittedName>
</protein>
<feature type="transmembrane region" description="Helical" evidence="2">
    <location>
        <begin position="327"/>
        <end position="345"/>
    </location>
</feature>
<accession>A0A1H7G9Z1</accession>
<keyword evidence="4" id="KW-1185">Reference proteome</keyword>
<dbReference type="Proteomes" id="UP000182719">
    <property type="component" value="Unassembled WGS sequence"/>
</dbReference>
<feature type="compositionally biased region" description="Pro residues" evidence="1">
    <location>
        <begin position="104"/>
        <end position="128"/>
    </location>
</feature>
<dbReference type="OrthoDB" id="5526744at2"/>
<evidence type="ECO:0000313" key="4">
    <source>
        <dbReference type="Proteomes" id="UP000182719"/>
    </source>
</evidence>
<keyword evidence="2" id="KW-0812">Transmembrane</keyword>
<gene>
    <name evidence="3" type="ORF">SAMN05444354_101353</name>
</gene>